<evidence type="ECO:0000256" key="7">
    <source>
        <dbReference type="HAMAP-Rule" id="MF_00201"/>
    </source>
</evidence>
<dbReference type="Gene3D" id="1.20.1440.120">
    <property type="entry name" value="Recombination protein O, C-terminal domain"/>
    <property type="match status" value="1"/>
</dbReference>
<dbReference type="InterPro" id="IPR003717">
    <property type="entry name" value="RecO"/>
</dbReference>
<evidence type="ECO:0000256" key="3">
    <source>
        <dbReference type="ARBA" id="ARBA00022763"/>
    </source>
</evidence>
<evidence type="ECO:0000313" key="10">
    <source>
        <dbReference type="Proteomes" id="UP001165679"/>
    </source>
</evidence>
<dbReference type="RefSeq" id="WP_264714910.1">
    <property type="nucleotide sequence ID" value="NZ_JAPDNT010000016.1"/>
</dbReference>
<dbReference type="HAMAP" id="MF_00201">
    <property type="entry name" value="RecO"/>
    <property type="match status" value="1"/>
</dbReference>
<reference evidence="9" key="2">
    <citation type="submission" date="2022-10" db="EMBL/GenBank/DDBJ databases">
        <authorList>
            <person name="Trinh H.N."/>
        </authorList>
    </citation>
    <scope>NUCLEOTIDE SEQUENCE</scope>
    <source>
        <strain evidence="9">RN2-1</strain>
    </source>
</reference>
<gene>
    <name evidence="7 9" type="primary">recO</name>
    <name evidence="9" type="ORF">OL599_16390</name>
</gene>
<comment type="function">
    <text evidence="7">Involved in DNA repair and RecF pathway recombination.</text>
</comment>
<dbReference type="SUPFAM" id="SSF57863">
    <property type="entry name" value="ArfGap/RecO-like zinc finger"/>
    <property type="match status" value="1"/>
</dbReference>
<dbReference type="Gene3D" id="2.40.50.140">
    <property type="entry name" value="Nucleic acid-binding proteins"/>
    <property type="match status" value="1"/>
</dbReference>
<proteinExistence type="inferred from homology"/>
<evidence type="ECO:0000313" key="9">
    <source>
        <dbReference type="EMBL" id="MCW3476159.1"/>
    </source>
</evidence>
<dbReference type="GO" id="GO:0006302">
    <property type="term" value="P:double-strand break repair"/>
    <property type="evidence" value="ECO:0007669"/>
    <property type="project" value="TreeGrafter"/>
</dbReference>
<dbReference type="PANTHER" id="PTHR33991:SF1">
    <property type="entry name" value="DNA REPAIR PROTEIN RECO"/>
    <property type="match status" value="1"/>
</dbReference>
<evidence type="ECO:0000256" key="5">
    <source>
        <dbReference type="ARBA" id="ARBA00023204"/>
    </source>
</evidence>
<name>A0AA41YLN7_9PROT</name>
<keyword evidence="10" id="KW-1185">Reference proteome</keyword>
<dbReference type="InterPro" id="IPR022572">
    <property type="entry name" value="DNA_rep/recomb_RecO_N"/>
</dbReference>
<keyword evidence="5 7" id="KW-0234">DNA repair</keyword>
<organism evidence="9 10">
    <name type="scientific">Limobrevibacterium gyesilva</name>
    <dbReference type="NCBI Taxonomy" id="2991712"/>
    <lineage>
        <taxon>Bacteria</taxon>
        <taxon>Pseudomonadati</taxon>
        <taxon>Pseudomonadota</taxon>
        <taxon>Alphaproteobacteria</taxon>
        <taxon>Acetobacterales</taxon>
        <taxon>Acetobacteraceae</taxon>
        <taxon>Limobrevibacterium</taxon>
    </lineage>
</organism>
<dbReference type="InterPro" id="IPR037278">
    <property type="entry name" value="ARFGAP/RecO"/>
</dbReference>
<protein>
    <recommendedName>
        <fullName evidence="2 7">DNA repair protein RecO</fullName>
    </recommendedName>
    <alternativeName>
        <fullName evidence="6 7">Recombination protein O</fullName>
    </alternativeName>
</protein>
<dbReference type="GO" id="GO:0006310">
    <property type="term" value="P:DNA recombination"/>
    <property type="evidence" value="ECO:0007669"/>
    <property type="project" value="UniProtKB-UniRule"/>
</dbReference>
<accession>A0AA41YLN7</accession>
<comment type="similarity">
    <text evidence="1 7">Belongs to the RecO family.</text>
</comment>
<evidence type="ECO:0000256" key="6">
    <source>
        <dbReference type="ARBA" id="ARBA00033409"/>
    </source>
</evidence>
<dbReference type="NCBIfam" id="TIGR00613">
    <property type="entry name" value="reco"/>
    <property type="match status" value="1"/>
</dbReference>
<evidence type="ECO:0000259" key="8">
    <source>
        <dbReference type="Pfam" id="PF11967"/>
    </source>
</evidence>
<dbReference type="AlphaFoldDB" id="A0AA41YLN7"/>
<dbReference type="InterPro" id="IPR012340">
    <property type="entry name" value="NA-bd_OB-fold"/>
</dbReference>
<dbReference type="EMBL" id="JAPDNT010000016">
    <property type="protein sequence ID" value="MCW3476159.1"/>
    <property type="molecule type" value="Genomic_DNA"/>
</dbReference>
<sequence>MDWDAPAIVLDARPFGEGDVIATVMTEEHGAHRGLARGGQSRAQAALWQPGNLVQVRWVGRLADQLGAFSAELVHPAAALVLDEPLALAMLTAACAVAEGALPEREAHPRIFDGLLHLLARLPQGAALMAAQIRWEADLLADLGYGLDLSRCAVTGATTGLAWVSPKTGCAVSEEGAGLWKARLFRLPALLLGDDDGTPADWRDGLRLTGHFLARDVFGLQHKPLPQARQALYDRIANLAETDSDA</sequence>
<dbReference type="Pfam" id="PF11967">
    <property type="entry name" value="RecO_N"/>
    <property type="match status" value="1"/>
</dbReference>
<dbReference type="Pfam" id="PF02565">
    <property type="entry name" value="RecO_C"/>
    <property type="match status" value="1"/>
</dbReference>
<dbReference type="SUPFAM" id="SSF50249">
    <property type="entry name" value="Nucleic acid-binding proteins"/>
    <property type="match status" value="1"/>
</dbReference>
<reference evidence="9" key="1">
    <citation type="submission" date="2022-09" db="EMBL/GenBank/DDBJ databases">
        <title>Rhodovastum sp. nov. RN2-1 isolated from soil in Seongnam, South Korea.</title>
        <authorList>
            <person name="Le N.T."/>
        </authorList>
    </citation>
    <scope>NUCLEOTIDE SEQUENCE</scope>
    <source>
        <strain evidence="9">RN2-1</strain>
    </source>
</reference>
<evidence type="ECO:0000256" key="4">
    <source>
        <dbReference type="ARBA" id="ARBA00023172"/>
    </source>
</evidence>
<keyword evidence="4 7" id="KW-0233">DNA recombination</keyword>
<dbReference type="GO" id="GO:0043590">
    <property type="term" value="C:bacterial nucleoid"/>
    <property type="evidence" value="ECO:0007669"/>
    <property type="project" value="TreeGrafter"/>
</dbReference>
<keyword evidence="3 7" id="KW-0227">DNA damage</keyword>
<feature type="domain" description="DNA replication/recombination mediator RecO N-terminal" evidence="8">
    <location>
        <begin position="1"/>
        <end position="76"/>
    </location>
</feature>
<comment type="caution">
    <text evidence="9">The sequence shown here is derived from an EMBL/GenBank/DDBJ whole genome shotgun (WGS) entry which is preliminary data.</text>
</comment>
<dbReference type="InterPro" id="IPR042242">
    <property type="entry name" value="RecO_C"/>
</dbReference>
<evidence type="ECO:0000256" key="2">
    <source>
        <dbReference type="ARBA" id="ARBA00021310"/>
    </source>
</evidence>
<evidence type="ECO:0000256" key="1">
    <source>
        <dbReference type="ARBA" id="ARBA00007452"/>
    </source>
</evidence>
<dbReference type="Proteomes" id="UP001165679">
    <property type="component" value="Unassembled WGS sequence"/>
</dbReference>
<dbReference type="PANTHER" id="PTHR33991">
    <property type="entry name" value="DNA REPAIR PROTEIN RECO"/>
    <property type="match status" value="1"/>
</dbReference>